<name>A0A3R7B966_APHAT</name>
<dbReference type="Pfam" id="PF08543">
    <property type="entry name" value="Phos_pyr_kin"/>
    <property type="match status" value="1"/>
</dbReference>
<dbReference type="GO" id="GO:0009228">
    <property type="term" value="P:thiamine biosynthetic process"/>
    <property type="evidence" value="ECO:0007669"/>
    <property type="project" value="TreeGrafter"/>
</dbReference>
<dbReference type="InterPro" id="IPR029056">
    <property type="entry name" value="Ribokinase-like"/>
</dbReference>
<reference evidence="2 3" key="1">
    <citation type="submission" date="2018-08" db="EMBL/GenBank/DDBJ databases">
        <title>Aphanomyces genome sequencing and annotation.</title>
        <authorList>
            <person name="Minardi D."/>
            <person name="Oidtmann B."/>
            <person name="Van Der Giezen M."/>
            <person name="Studholme D.J."/>
        </authorList>
    </citation>
    <scope>NUCLEOTIDE SEQUENCE [LARGE SCALE GENOMIC DNA]</scope>
    <source>
        <strain evidence="2 3">FDL457</strain>
    </source>
</reference>
<dbReference type="GO" id="GO:0005829">
    <property type="term" value="C:cytosol"/>
    <property type="evidence" value="ECO:0007669"/>
    <property type="project" value="TreeGrafter"/>
</dbReference>
<sequence length="97" mass="10666">MCQWSQPSSTSGTAGIQADMKACTAQGVFSTSALTAITVYNGSLLQSEAHRSLVTDLFPIALLITPNLPEASVLVWPHLNKYILYINSIYIERLYFL</sequence>
<dbReference type="GO" id="GO:0008972">
    <property type="term" value="F:phosphomethylpyrimidine kinase activity"/>
    <property type="evidence" value="ECO:0007669"/>
    <property type="project" value="TreeGrafter"/>
</dbReference>
<comment type="caution">
    <text evidence="2">The sequence shown here is derived from an EMBL/GenBank/DDBJ whole genome shotgun (WGS) entry which is preliminary data.</text>
</comment>
<feature type="non-terminal residue" evidence="2">
    <location>
        <position position="97"/>
    </location>
</feature>
<dbReference type="PANTHER" id="PTHR20858">
    <property type="entry name" value="PHOSPHOMETHYLPYRIMIDINE KINASE"/>
    <property type="match status" value="1"/>
</dbReference>
<dbReference type="Proteomes" id="UP000286510">
    <property type="component" value="Unassembled WGS sequence"/>
</dbReference>
<dbReference type="PANTHER" id="PTHR20858:SF17">
    <property type="entry name" value="HYDROXYMETHYLPYRIMIDINE_PHOSPHOMETHYLPYRIMIDINE KINASE THI20-RELATED"/>
    <property type="match status" value="1"/>
</dbReference>
<dbReference type="SUPFAM" id="SSF53613">
    <property type="entry name" value="Ribokinase-like"/>
    <property type="match status" value="1"/>
</dbReference>
<protein>
    <recommendedName>
        <fullName evidence="1">Pyridoxamine kinase/Phosphomethylpyrimidine kinase domain-containing protein</fullName>
    </recommendedName>
</protein>
<dbReference type="AlphaFoldDB" id="A0A3R7B966"/>
<dbReference type="Gene3D" id="3.40.1190.20">
    <property type="match status" value="2"/>
</dbReference>
<evidence type="ECO:0000313" key="2">
    <source>
        <dbReference type="EMBL" id="RHY85190.1"/>
    </source>
</evidence>
<feature type="domain" description="Pyridoxamine kinase/Phosphomethylpyrimidine kinase" evidence="1">
    <location>
        <begin position="10"/>
        <end position="41"/>
    </location>
</feature>
<accession>A0A3R7B966</accession>
<organism evidence="2 3">
    <name type="scientific">Aphanomyces astaci</name>
    <name type="common">Crayfish plague agent</name>
    <dbReference type="NCBI Taxonomy" id="112090"/>
    <lineage>
        <taxon>Eukaryota</taxon>
        <taxon>Sar</taxon>
        <taxon>Stramenopiles</taxon>
        <taxon>Oomycota</taxon>
        <taxon>Saprolegniomycetes</taxon>
        <taxon>Saprolegniales</taxon>
        <taxon>Verrucalvaceae</taxon>
        <taxon>Aphanomyces</taxon>
    </lineage>
</organism>
<evidence type="ECO:0000313" key="3">
    <source>
        <dbReference type="Proteomes" id="UP000286510"/>
    </source>
</evidence>
<dbReference type="EMBL" id="QUTF01024298">
    <property type="protein sequence ID" value="RHY85190.1"/>
    <property type="molecule type" value="Genomic_DNA"/>
</dbReference>
<evidence type="ECO:0000259" key="1">
    <source>
        <dbReference type="Pfam" id="PF08543"/>
    </source>
</evidence>
<gene>
    <name evidence="2" type="ORF">DYB26_014771</name>
</gene>
<dbReference type="GO" id="GO:0008902">
    <property type="term" value="F:hydroxymethylpyrimidine kinase activity"/>
    <property type="evidence" value="ECO:0007669"/>
    <property type="project" value="TreeGrafter"/>
</dbReference>
<proteinExistence type="predicted"/>
<dbReference type="InterPro" id="IPR013749">
    <property type="entry name" value="PM/HMP-P_kinase-1"/>
</dbReference>